<sequence length="151" mass="16307">MAWSLRDSEAVAEWTCVLGNNGILLKNMASVSNLKQHLKRKCSLLSTTTSALPASTLTTSNYSSPTTQRACSSSKSPDNNITVAAGETLPPEVSFIPKGTTWRKLQCTQFGLPDRQSTEYPGPPATSLNLDDGSCFFRAVSLEITGSQQYQ</sequence>
<dbReference type="AlphaFoldDB" id="A0AAV4B030"/>
<gene>
    <name evidence="2" type="ORF">PoB_004046500</name>
</gene>
<protein>
    <recommendedName>
        <fullName evidence="4">OTU domain-containing protein</fullName>
    </recommendedName>
</protein>
<evidence type="ECO:0000313" key="3">
    <source>
        <dbReference type="Proteomes" id="UP000735302"/>
    </source>
</evidence>
<name>A0AAV4B030_9GAST</name>
<reference evidence="2 3" key="1">
    <citation type="journal article" date="2021" name="Elife">
        <title>Chloroplast acquisition without the gene transfer in kleptoplastic sea slugs, Plakobranchus ocellatus.</title>
        <authorList>
            <person name="Maeda T."/>
            <person name="Takahashi S."/>
            <person name="Yoshida T."/>
            <person name="Shimamura S."/>
            <person name="Takaki Y."/>
            <person name="Nagai Y."/>
            <person name="Toyoda A."/>
            <person name="Suzuki Y."/>
            <person name="Arimoto A."/>
            <person name="Ishii H."/>
            <person name="Satoh N."/>
            <person name="Nishiyama T."/>
            <person name="Hasebe M."/>
            <person name="Maruyama T."/>
            <person name="Minagawa J."/>
            <person name="Obokata J."/>
            <person name="Shigenobu S."/>
        </authorList>
    </citation>
    <scope>NUCLEOTIDE SEQUENCE [LARGE SCALE GENOMIC DNA]</scope>
</reference>
<organism evidence="2 3">
    <name type="scientific">Plakobranchus ocellatus</name>
    <dbReference type="NCBI Taxonomy" id="259542"/>
    <lineage>
        <taxon>Eukaryota</taxon>
        <taxon>Metazoa</taxon>
        <taxon>Spiralia</taxon>
        <taxon>Lophotrochozoa</taxon>
        <taxon>Mollusca</taxon>
        <taxon>Gastropoda</taxon>
        <taxon>Heterobranchia</taxon>
        <taxon>Euthyneura</taxon>
        <taxon>Panpulmonata</taxon>
        <taxon>Sacoglossa</taxon>
        <taxon>Placobranchoidea</taxon>
        <taxon>Plakobranchidae</taxon>
        <taxon>Plakobranchus</taxon>
    </lineage>
</organism>
<feature type="compositionally biased region" description="Polar residues" evidence="1">
    <location>
        <begin position="61"/>
        <end position="79"/>
    </location>
</feature>
<comment type="caution">
    <text evidence="2">The sequence shown here is derived from an EMBL/GenBank/DDBJ whole genome shotgun (WGS) entry which is preliminary data.</text>
</comment>
<evidence type="ECO:0008006" key="4">
    <source>
        <dbReference type="Google" id="ProtNLM"/>
    </source>
</evidence>
<keyword evidence="3" id="KW-1185">Reference proteome</keyword>
<feature type="region of interest" description="Disordered" evidence="1">
    <location>
        <begin position="55"/>
        <end position="79"/>
    </location>
</feature>
<dbReference type="EMBL" id="BLXT01004521">
    <property type="protein sequence ID" value="GFO13960.1"/>
    <property type="molecule type" value="Genomic_DNA"/>
</dbReference>
<accession>A0AAV4B030</accession>
<proteinExistence type="predicted"/>
<dbReference type="Proteomes" id="UP000735302">
    <property type="component" value="Unassembled WGS sequence"/>
</dbReference>
<evidence type="ECO:0000313" key="2">
    <source>
        <dbReference type="EMBL" id="GFO13960.1"/>
    </source>
</evidence>
<evidence type="ECO:0000256" key="1">
    <source>
        <dbReference type="SAM" id="MobiDB-lite"/>
    </source>
</evidence>